<dbReference type="PANTHER" id="PTHR12968">
    <property type="entry name" value="B9 DOMAIN-CONTAINING"/>
    <property type="match status" value="1"/>
</dbReference>
<organism evidence="7 8">
    <name type="scientific">Chionoecetes opilio</name>
    <name type="common">Atlantic snow crab</name>
    <name type="synonym">Cancer opilio</name>
    <dbReference type="NCBI Taxonomy" id="41210"/>
    <lineage>
        <taxon>Eukaryota</taxon>
        <taxon>Metazoa</taxon>
        <taxon>Ecdysozoa</taxon>
        <taxon>Arthropoda</taxon>
        <taxon>Crustacea</taxon>
        <taxon>Multicrustacea</taxon>
        <taxon>Malacostraca</taxon>
        <taxon>Eumalacostraca</taxon>
        <taxon>Eucarida</taxon>
        <taxon>Decapoda</taxon>
        <taxon>Pleocyemata</taxon>
        <taxon>Brachyura</taxon>
        <taxon>Eubrachyura</taxon>
        <taxon>Majoidea</taxon>
        <taxon>Majidae</taxon>
        <taxon>Chionoecetes</taxon>
    </lineage>
</organism>
<comment type="subcellular location">
    <subcellularLocation>
        <location evidence="1">Cytoplasm</location>
        <location evidence="1">Cytoskeleton</location>
        <location evidence="1">Cilium basal body</location>
    </subcellularLocation>
</comment>
<gene>
    <name evidence="7" type="primary">Mks1_0</name>
    <name evidence="7" type="ORF">GWK47_021843</name>
</gene>
<dbReference type="OrthoDB" id="10263520at2759"/>
<evidence type="ECO:0000256" key="5">
    <source>
        <dbReference type="ARBA" id="ARBA00023273"/>
    </source>
</evidence>
<dbReference type="Pfam" id="PF07162">
    <property type="entry name" value="B9-C2"/>
    <property type="match status" value="1"/>
</dbReference>
<evidence type="ECO:0000256" key="1">
    <source>
        <dbReference type="ARBA" id="ARBA00004120"/>
    </source>
</evidence>
<dbReference type="PANTHER" id="PTHR12968:SF4">
    <property type="entry name" value="TECTONIC-LIKE COMPLEX MEMBER MKS1"/>
    <property type="match status" value="1"/>
</dbReference>
<dbReference type="EMBL" id="JACEEZ010023784">
    <property type="protein sequence ID" value="KAG0710895.1"/>
    <property type="molecule type" value="Genomic_DNA"/>
</dbReference>
<dbReference type="GO" id="GO:0060271">
    <property type="term" value="P:cilium assembly"/>
    <property type="evidence" value="ECO:0007669"/>
    <property type="project" value="TreeGrafter"/>
</dbReference>
<keyword evidence="3" id="KW-0970">Cilium biogenesis/degradation</keyword>
<keyword evidence="2" id="KW-0963">Cytoplasm</keyword>
<dbReference type="GO" id="GO:0036038">
    <property type="term" value="C:MKS complex"/>
    <property type="evidence" value="ECO:0007669"/>
    <property type="project" value="TreeGrafter"/>
</dbReference>
<feature type="compositionally biased region" description="Polar residues" evidence="6">
    <location>
        <begin position="215"/>
        <end position="224"/>
    </location>
</feature>
<name>A0A8J5CGI6_CHIOP</name>
<feature type="compositionally biased region" description="Basic and acidic residues" evidence="6">
    <location>
        <begin position="225"/>
        <end position="251"/>
    </location>
</feature>
<protein>
    <submittedName>
        <fullName evidence="7">Meckel syndrome type 1</fullName>
    </submittedName>
</protein>
<proteinExistence type="predicted"/>
<accession>A0A8J5CGI6</accession>
<dbReference type="AlphaFoldDB" id="A0A8J5CGI6"/>
<keyword evidence="5" id="KW-0966">Cell projection</keyword>
<comment type="caution">
    <text evidence="7">The sequence shown here is derived from an EMBL/GenBank/DDBJ whole genome shotgun (WGS) entry which is preliminary data.</text>
</comment>
<sequence>MGPIKPPTTSSRLPCIATVCALSPDPPCPGAGYSRTPLTTSCCSVHASTPTLLYQPDHTRKGMKLKGLSLQEKVKVLARMDPGCDAMEPARDQCAFYYTKDDVENLQIKVTLQQLTGSQLVAVSPRVVGDSQGGRQGEVPLAPLATQGPKAGPATHHVTVKWQQKILSVCEALEYRRSIYANDPKHRTRHKQAMKRRKHQRIFTYVHEDNYQLQEQQSATTSTRLEPECCLRHRARTDRGGDTHDSEETSEKSSVVAKESSKKPPATLQQRYFYVMADLAPQESLGESRVYETVLCVLKYDGHSQVTVTPDFSTPPTKAYRLESFGADNALYEYHLENTSLTRPAEERHQEDQLANQLARQRIEEVQQMARLEWDPEGAPGAGELRLVTAGEISRALHFPHASSLYIHYALHLPPGWRANPGTECEGFTPTCWVSHGHEVPAAHFSTPFSIDVTRSSADMSYLVCDLNKLRRARQDAMASARDLDQGKHQGTKIVGLGYDGRKDKTRAMVPNSYGKLHPRLIREEHVSVTEEPSGRYLWHFVPEDPVPPEKPAFKVAQSLYDLLVTYDSTDSLIVLQGDSTRANTGWKGGTHAHLEKMLGRKLFWSICVLHTNELPLRHLITSIDGPTSSDTGFTGPVCSLLSSVNEMQYNTEFRGVPGGEDLAEILEYILVNMSTDQQVSYQL</sequence>
<evidence type="ECO:0000256" key="2">
    <source>
        <dbReference type="ARBA" id="ARBA00022490"/>
    </source>
</evidence>
<keyword evidence="4" id="KW-0206">Cytoskeleton</keyword>
<keyword evidence="8" id="KW-1185">Reference proteome</keyword>
<reference evidence="7" key="1">
    <citation type="submission" date="2020-07" db="EMBL/GenBank/DDBJ databases">
        <title>The High-quality genome of the commercially important snow crab, Chionoecetes opilio.</title>
        <authorList>
            <person name="Jeong J.-H."/>
            <person name="Ryu S."/>
        </authorList>
    </citation>
    <scope>NUCLEOTIDE SEQUENCE</scope>
    <source>
        <strain evidence="7">MADBK_172401_WGS</strain>
        <tissue evidence="7">Digestive gland</tissue>
    </source>
</reference>
<evidence type="ECO:0000256" key="4">
    <source>
        <dbReference type="ARBA" id="ARBA00023212"/>
    </source>
</evidence>
<dbReference type="InterPro" id="IPR010796">
    <property type="entry name" value="C2_B9-type_dom"/>
</dbReference>
<evidence type="ECO:0000256" key="6">
    <source>
        <dbReference type="SAM" id="MobiDB-lite"/>
    </source>
</evidence>
<evidence type="ECO:0000313" key="7">
    <source>
        <dbReference type="EMBL" id="KAG0710895.1"/>
    </source>
</evidence>
<feature type="region of interest" description="Disordered" evidence="6">
    <location>
        <begin position="215"/>
        <end position="263"/>
    </location>
</feature>
<evidence type="ECO:0000256" key="3">
    <source>
        <dbReference type="ARBA" id="ARBA00022794"/>
    </source>
</evidence>
<dbReference type="Proteomes" id="UP000770661">
    <property type="component" value="Unassembled WGS sequence"/>
</dbReference>
<evidence type="ECO:0000313" key="8">
    <source>
        <dbReference type="Proteomes" id="UP000770661"/>
    </source>
</evidence>